<evidence type="ECO:0000313" key="2">
    <source>
        <dbReference type="EMBL" id="CAH2324491.1"/>
    </source>
</evidence>
<evidence type="ECO:0000256" key="1">
    <source>
        <dbReference type="SAM" id="MobiDB-lite"/>
    </source>
</evidence>
<feature type="compositionally biased region" description="Low complexity" evidence="1">
    <location>
        <begin position="44"/>
        <end position="55"/>
    </location>
</feature>
<dbReference type="EMBL" id="OW240923">
    <property type="protein sequence ID" value="CAH2324491.1"/>
    <property type="molecule type" value="Genomic_DNA"/>
</dbReference>
<protein>
    <submittedName>
        <fullName evidence="2">Uncharacterized protein</fullName>
    </submittedName>
</protein>
<evidence type="ECO:0000313" key="3">
    <source>
        <dbReference type="Proteomes" id="UP001295444"/>
    </source>
</evidence>
<dbReference type="Proteomes" id="UP001295444">
    <property type="component" value="Chromosome 12"/>
</dbReference>
<organism evidence="2 3">
    <name type="scientific">Pelobates cultripes</name>
    <name type="common">Western spadefoot toad</name>
    <dbReference type="NCBI Taxonomy" id="61616"/>
    <lineage>
        <taxon>Eukaryota</taxon>
        <taxon>Metazoa</taxon>
        <taxon>Chordata</taxon>
        <taxon>Craniata</taxon>
        <taxon>Vertebrata</taxon>
        <taxon>Euteleostomi</taxon>
        <taxon>Amphibia</taxon>
        <taxon>Batrachia</taxon>
        <taxon>Anura</taxon>
        <taxon>Pelobatoidea</taxon>
        <taxon>Pelobatidae</taxon>
        <taxon>Pelobates</taxon>
    </lineage>
</organism>
<gene>
    <name evidence="2" type="ORF">PECUL_23A006371</name>
</gene>
<feature type="region of interest" description="Disordered" evidence="1">
    <location>
        <begin position="1"/>
        <end position="55"/>
    </location>
</feature>
<reference evidence="2" key="1">
    <citation type="submission" date="2022-03" db="EMBL/GenBank/DDBJ databases">
        <authorList>
            <person name="Alioto T."/>
            <person name="Alioto T."/>
            <person name="Gomez Garrido J."/>
        </authorList>
    </citation>
    <scope>NUCLEOTIDE SEQUENCE</scope>
</reference>
<feature type="region of interest" description="Disordered" evidence="1">
    <location>
        <begin position="96"/>
        <end position="115"/>
    </location>
</feature>
<feature type="compositionally biased region" description="Polar residues" evidence="1">
    <location>
        <begin position="23"/>
        <end position="40"/>
    </location>
</feature>
<proteinExistence type="predicted"/>
<accession>A0AAD1TED1</accession>
<sequence length="169" mass="17836">MGGGKKRKEELTPSVASMFRTPGESQRPTHSDQGADQGTDSEGPDPTLDPSTPLTIGSLRDMLKEATVDIKSHVAEEITRNLAGLRTEIQTLTARTDQTEQQAWTPRTVTAQQGSPAPVQIPAAVRSANAAQKVAAPAVQPSAVNAAKAVSVKRDARAAAAATDWWICI</sequence>
<dbReference type="AlphaFoldDB" id="A0AAD1TED1"/>
<keyword evidence="3" id="KW-1185">Reference proteome</keyword>
<name>A0AAD1TED1_PELCU</name>